<dbReference type="STRING" id="1212489.Ldro_1033"/>
<dbReference type="Gene3D" id="3.40.50.880">
    <property type="match status" value="1"/>
</dbReference>
<dbReference type="SUPFAM" id="SSF52317">
    <property type="entry name" value="Class I glutamine amidotransferase-like"/>
    <property type="match status" value="1"/>
</dbReference>
<dbReference type="PANTHER" id="PTHR43130">
    <property type="entry name" value="ARAC-FAMILY TRANSCRIPTIONAL REGULATOR"/>
    <property type="match status" value="1"/>
</dbReference>
<dbReference type="InterPro" id="IPR029062">
    <property type="entry name" value="Class_I_gatase-like"/>
</dbReference>
<protein>
    <submittedName>
        <fullName evidence="2">ThiJ/PfpI family protein</fullName>
    </submittedName>
</protein>
<proteinExistence type="predicted"/>
<dbReference type="PATRIC" id="fig|1212489.4.peg.1088"/>
<name>A0A0W0SVJ3_9GAMM</name>
<dbReference type="EMBL" id="LNXY01000020">
    <property type="protein sequence ID" value="KTC87414.1"/>
    <property type="molecule type" value="Genomic_DNA"/>
</dbReference>
<dbReference type="CDD" id="cd03139">
    <property type="entry name" value="GATase1_PfpI_2"/>
    <property type="match status" value="1"/>
</dbReference>
<gene>
    <name evidence="2" type="ORF">Ldro_1033</name>
</gene>
<evidence type="ECO:0000259" key="1">
    <source>
        <dbReference type="Pfam" id="PF01965"/>
    </source>
</evidence>
<keyword evidence="3" id="KW-1185">Reference proteome</keyword>
<sequence length="230" mass="26196">MKTLGIVVYENAQAMDILGPWEVLGCWKNTLNAPIEMYLISEQGDEVHCMNNITLKTHFNFRNSPPIDYLIIPGGIGRLKEVQNEKTISFIQEQAKNAQYILSVCTGMFLLHKAGLLHNQSVTTYWRALSEASFFSDLKIVEERIVKSDKIWCAGGISSGIDLAFEFINEIAGKEVAGKVQLLFEYFPTRHNYCTPELLHSLPAYYGSEYNNTQLPKYINDYLSKNKKQK</sequence>
<evidence type="ECO:0000313" key="2">
    <source>
        <dbReference type="EMBL" id="KTC87414.1"/>
    </source>
</evidence>
<dbReference type="InterPro" id="IPR002818">
    <property type="entry name" value="DJ-1/PfpI"/>
</dbReference>
<dbReference type="PANTHER" id="PTHR43130:SF3">
    <property type="entry name" value="HTH-TYPE TRANSCRIPTIONAL REGULATOR RV1931C"/>
    <property type="match status" value="1"/>
</dbReference>
<feature type="domain" description="DJ-1/PfpI" evidence="1">
    <location>
        <begin position="6"/>
        <end position="169"/>
    </location>
</feature>
<dbReference type="Pfam" id="PF01965">
    <property type="entry name" value="DJ-1_PfpI"/>
    <property type="match status" value="1"/>
</dbReference>
<organism evidence="2 3">
    <name type="scientific">Legionella drozanskii LLAP-1</name>
    <dbReference type="NCBI Taxonomy" id="1212489"/>
    <lineage>
        <taxon>Bacteria</taxon>
        <taxon>Pseudomonadati</taxon>
        <taxon>Pseudomonadota</taxon>
        <taxon>Gammaproteobacteria</taxon>
        <taxon>Legionellales</taxon>
        <taxon>Legionellaceae</taxon>
        <taxon>Legionella</taxon>
    </lineage>
</organism>
<accession>A0A0W0SVJ3</accession>
<dbReference type="Proteomes" id="UP000054736">
    <property type="component" value="Unassembled WGS sequence"/>
</dbReference>
<dbReference type="InterPro" id="IPR052158">
    <property type="entry name" value="INH-QAR"/>
</dbReference>
<comment type="caution">
    <text evidence="2">The sequence shown here is derived from an EMBL/GenBank/DDBJ whole genome shotgun (WGS) entry which is preliminary data.</text>
</comment>
<reference evidence="2 3" key="1">
    <citation type="submission" date="2015-11" db="EMBL/GenBank/DDBJ databases">
        <title>Genomic analysis of 38 Legionella species identifies large and diverse effector repertoires.</title>
        <authorList>
            <person name="Burstein D."/>
            <person name="Amaro F."/>
            <person name="Zusman T."/>
            <person name="Lifshitz Z."/>
            <person name="Cohen O."/>
            <person name="Gilbert J.A."/>
            <person name="Pupko T."/>
            <person name="Shuman H.A."/>
            <person name="Segal G."/>
        </authorList>
    </citation>
    <scope>NUCLEOTIDE SEQUENCE [LARGE SCALE GENOMIC DNA]</scope>
    <source>
        <strain evidence="2 3">ATCC 700990</strain>
    </source>
</reference>
<evidence type="ECO:0000313" key="3">
    <source>
        <dbReference type="Proteomes" id="UP000054736"/>
    </source>
</evidence>
<dbReference type="AlphaFoldDB" id="A0A0W0SVJ3"/>
<dbReference type="RefSeq" id="WP_058495354.1">
    <property type="nucleotide sequence ID" value="NZ_CAAAIU010000007.1"/>
</dbReference>